<dbReference type="InterPro" id="IPR013083">
    <property type="entry name" value="Znf_RING/FYVE/PHD"/>
</dbReference>
<dbReference type="AlphaFoldDB" id="A0A3E0VWX2"/>
<dbReference type="SUPFAM" id="SSF57850">
    <property type="entry name" value="RING/U-box"/>
    <property type="match status" value="1"/>
</dbReference>
<evidence type="ECO:0000259" key="2">
    <source>
        <dbReference type="PROSITE" id="PS50271"/>
    </source>
</evidence>
<dbReference type="RefSeq" id="WP_116411642.1">
    <property type="nucleotide sequence ID" value="NZ_NBXB01000029.1"/>
</dbReference>
<organism evidence="3 4">
    <name type="scientific">Subtercola boreus</name>
    <dbReference type="NCBI Taxonomy" id="120213"/>
    <lineage>
        <taxon>Bacteria</taxon>
        <taxon>Bacillati</taxon>
        <taxon>Actinomycetota</taxon>
        <taxon>Actinomycetes</taxon>
        <taxon>Micrococcales</taxon>
        <taxon>Microbacteriaceae</taxon>
        <taxon>Subtercola</taxon>
    </lineage>
</organism>
<dbReference type="Gene3D" id="3.30.40.10">
    <property type="entry name" value="Zinc/RING finger domain, C3HC4 (zinc finger)"/>
    <property type="match status" value="1"/>
</dbReference>
<name>A0A3E0VWX2_9MICO</name>
<evidence type="ECO:0000256" key="1">
    <source>
        <dbReference type="SAM" id="MobiDB-lite"/>
    </source>
</evidence>
<evidence type="ECO:0000313" key="4">
    <source>
        <dbReference type="Proteomes" id="UP000256541"/>
    </source>
</evidence>
<gene>
    <name evidence="3" type="ORF">B7R22_10115</name>
</gene>
<dbReference type="GO" id="GO:0008270">
    <property type="term" value="F:zinc ion binding"/>
    <property type="evidence" value="ECO:0007669"/>
    <property type="project" value="InterPro"/>
</dbReference>
<dbReference type="OrthoDB" id="57886at2"/>
<sequence>MTASGGIDPDVAPSGNDCVECDAEGLWWFHLRRCAECGHVGCCDDSLAKHATAHFRETGHPVIQSFEPGETWMFDYRTEAVFEGPSLTAPTHHPLGQTTPGPADRVPTDWQAQLG</sequence>
<evidence type="ECO:0000313" key="3">
    <source>
        <dbReference type="EMBL" id="RFA13979.1"/>
    </source>
</evidence>
<dbReference type="PROSITE" id="PS50271">
    <property type="entry name" value="ZF_UBP"/>
    <property type="match status" value="1"/>
</dbReference>
<dbReference type="EMBL" id="NBXB01000029">
    <property type="protein sequence ID" value="RFA13979.1"/>
    <property type="molecule type" value="Genomic_DNA"/>
</dbReference>
<accession>A0A3E0VWX2</accession>
<protein>
    <recommendedName>
        <fullName evidence="2">UBP-type domain-containing protein</fullName>
    </recommendedName>
</protein>
<proteinExistence type="predicted"/>
<dbReference type="InterPro" id="IPR001607">
    <property type="entry name" value="Znf_UBP"/>
</dbReference>
<comment type="caution">
    <text evidence="3">The sequence shown here is derived from an EMBL/GenBank/DDBJ whole genome shotgun (WGS) entry which is preliminary data.</text>
</comment>
<dbReference type="Proteomes" id="UP000256541">
    <property type="component" value="Unassembled WGS sequence"/>
</dbReference>
<reference evidence="3 4" key="1">
    <citation type="submission" date="2017-04" db="EMBL/GenBank/DDBJ databases">
        <title>Comparative genome analysis of Subtercola boreus.</title>
        <authorList>
            <person name="Cho Y.-J."/>
            <person name="Cho A."/>
            <person name="Kim O.-S."/>
            <person name="Lee J.-I."/>
        </authorList>
    </citation>
    <scope>NUCLEOTIDE SEQUENCE [LARGE SCALE GENOMIC DNA]</scope>
    <source>
        <strain evidence="3 4">P27479</strain>
    </source>
</reference>
<feature type="region of interest" description="Disordered" evidence="1">
    <location>
        <begin position="85"/>
        <end position="115"/>
    </location>
</feature>
<feature type="domain" description="UBP-type" evidence="2">
    <location>
        <begin position="1"/>
        <end position="99"/>
    </location>
</feature>
<dbReference type="Pfam" id="PF02148">
    <property type="entry name" value="zf-UBP"/>
    <property type="match status" value="1"/>
</dbReference>